<evidence type="ECO:0000313" key="6">
    <source>
        <dbReference type="EMBL" id="KAF3330492.1"/>
    </source>
</evidence>
<dbReference type="InterPro" id="IPR057625">
    <property type="entry name" value="TPR1-6-like_ubiquitin"/>
</dbReference>
<dbReference type="Pfam" id="PF23603">
    <property type="entry name" value="Ubiquitin_TPR1"/>
    <property type="match status" value="1"/>
</dbReference>
<feature type="domain" description="HTH myb-type" evidence="5">
    <location>
        <begin position="465"/>
        <end position="524"/>
    </location>
</feature>
<feature type="compositionally biased region" description="Pro residues" evidence="2">
    <location>
        <begin position="396"/>
        <end position="405"/>
    </location>
</feature>
<keyword evidence="7" id="KW-1185">Reference proteome</keyword>
<dbReference type="InterPro" id="IPR000626">
    <property type="entry name" value="Ubiquitin-like_dom"/>
</dbReference>
<dbReference type="PROSITE" id="PS50053">
    <property type="entry name" value="UBIQUITIN_2"/>
    <property type="match status" value="1"/>
</dbReference>
<dbReference type="PANTHER" id="PTHR21717:SF72">
    <property type="entry name" value="TELOMERE-BINDING PROTEIN 1"/>
    <property type="match status" value="1"/>
</dbReference>
<dbReference type="InterPro" id="IPR009057">
    <property type="entry name" value="Homeodomain-like_sf"/>
</dbReference>
<protein>
    <submittedName>
        <fullName evidence="6">Uncharacterized protein</fullName>
    </submittedName>
</protein>
<feature type="compositionally biased region" description="Polar residues" evidence="2">
    <location>
        <begin position="572"/>
        <end position="582"/>
    </location>
</feature>
<dbReference type="InterPro" id="IPR017930">
    <property type="entry name" value="Myb_dom"/>
</dbReference>
<dbReference type="PROSITE" id="PS50090">
    <property type="entry name" value="MYB_LIKE"/>
    <property type="match status" value="1"/>
</dbReference>
<feature type="region of interest" description="Disordered" evidence="2">
    <location>
        <begin position="561"/>
        <end position="582"/>
    </location>
</feature>
<dbReference type="InterPro" id="IPR031105">
    <property type="entry name" value="TRP_plant"/>
</dbReference>
<dbReference type="PANTHER" id="PTHR21717">
    <property type="entry name" value="TELOMERIC REPEAT BINDING PROTEIN"/>
    <property type="match status" value="1"/>
</dbReference>
<dbReference type="SMART" id="SM00717">
    <property type="entry name" value="SANT"/>
    <property type="match status" value="1"/>
</dbReference>
<dbReference type="GO" id="GO:0042162">
    <property type="term" value="F:telomeric DNA binding"/>
    <property type="evidence" value="ECO:0007669"/>
    <property type="project" value="UniProtKB-ARBA"/>
</dbReference>
<keyword evidence="1" id="KW-0238">DNA-binding</keyword>
<dbReference type="SUPFAM" id="SSF46689">
    <property type="entry name" value="Homeodomain-like"/>
    <property type="match status" value="1"/>
</dbReference>
<comment type="caution">
    <text evidence="6">The sequence shown here is derived from an EMBL/GenBank/DDBJ whole genome shotgun (WGS) entry which is preliminary data.</text>
</comment>
<dbReference type="OrthoDB" id="2020981at2759"/>
<feature type="domain" description="Ubiquitin-like" evidence="3">
    <location>
        <begin position="265"/>
        <end position="329"/>
    </location>
</feature>
<gene>
    <name evidence="6" type="ORF">FCM35_KLT03846</name>
</gene>
<dbReference type="AlphaFoldDB" id="A0A833VA38"/>
<dbReference type="InterPro" id="IPR001005">
    <property type="entry name" value="SANT/Myb"/>
</dbReference>
<feature type="domain" description="Myb-like" evidence="4">
    <location>
        <begin position="465"/>
        <end position="520"/>
    </location>
</feature>
<evidence type="ECO:0000313" key="7">
    <source>
        <dbReference type="Proteomes" id="UP000623129"/>
    </source>
</evidence>
<dbReference type="Gene3D" id="1.10.246.220">
    <property type="match status" value="1"/>
</dbReference>
<organism evidence="6 7">
    <name type="scientific">Carex littledalei</name>
    <dbReference type="NCBI Taxonomy" id="544730"/>
    <lineage>
        <taxon>Eukaryota</taxon>
        <taxon>Viridiplantae</taxon>
        <taxon>Streptophyta</taxon>
        <taxon>Embryophyta</taxon>
        <taxon>Tracheophyta</taxon>
        <taxon>Spermatophyta</taxon>
        <taxon>Magnoliopsida</taxon>
        <taxon>Liliopsida</taxon>
        <taxon>Poales</taxon>
        <taxon>Cyperaceae</taxon>
        <taxon>Cyperoideae</taxon>
        <taxon>Cariceae</taxon>
        <taxon>Carex</taxon>
        <taxon>Carex subgen. Euthyceras</taxon>
    </lineage>
</organism>
<evidence type="ECO:0000256" key="1">
    <source>
        <dbReference type="ARBA" id="ARBA00023125"/>
    </source>
</evidence>
<proteinExistence type="predicted"/>
<accession>A0A833VA38</accession>
<reference evidence="6" key="1">
    <citation type="submission" date="2020-01" db="EMBL/GenBank/DDBJ databases">
        <title>Genome sequence of Kobresia littledalei, the first chromosome-level genome in the family Cyperaceae.</title>
        <authorList>
            <person name="Qu G."/>
        </authorList>
    </citation>
    <scope>NUCLEOTIDE SEQUENCE</scope>
    <source>
        <strain evidence="6">C.B.Clarke</strain>
        <tissue evidence="6">Leaf</tissue>
    </source>
</reference>
<dbReference type="CDD" id="cd11660">
    <property type="entry name" value="SANT_TRF"/>
    <property type="match status" value="1"/>
</dbReference>
<name>A0A833VA38_9POAL</name>
<evidence type="ECO:0000259" key="4">
    <source>
        <dbReference type="PROSITE" id="PS50090"/>
    </source>
</evidence>
<evidence type="ECO:0000256" key="2">
    <source>
        <dbReference type="SAM" id="MobiDB-lite"/>
    </source>
</evidence>
<dbReference type="Proteomes" id="UP000623129">
    <property type="component" value="Unassembled WGS sequence"/>
</dbReference>
<feature type="region of interest" description="Disordered" evidence="2">
    <location>
        <begin position="359"/>
        <end position="422"/>
    </location>
</feature>
<evidence type="ECO:0000259" key="5">
    <source>
        <dbReference type="PROSITE" id="PS51294"/>
    </source>
</evidence>
<evidence type="ECO:0000259" key="3">
    <source>
        <dbReference type="PROSITE" id="PS50053"/>
    </source>
</evidence>
<dbReference type="EMBL" id="SWLB01000013">
    <property type="protein sequence ID" value="KAF3330492.1"/>
    <property type="molecule type" value="Genomic_DNA"/>
</dbReference>
<sequence>MVLKKRLSYGSRGYYLPPIPDIPKPTKRKRTARKKVVQNPLAAFDMLATVAGNLLKDLDTGVVPVNLDGALNYNSTLKKEPLDEPLDQLKTPKMESLDQNSTNESSAGASANPKTLIEERLDLCTNGYEVQFATKQGETNIGLVRSISSESSSEFSLYSGGFGVAHDLNPSLLKTALTVNRDYDENSSWCTDLGAVAKKSSKRMKKSCVDKFKKVISRNKKYDAEVKTIKDSKRKCYARQMSQKNRFKRRKLFHHSLVSSANSQVRLSIKSFKVPELSIEIAESASVGTLKRRVMEALTTVLEGEFTVRVMLEGKNVRENSCTLREAGIFCDSPLLENVGFTLEPEPVYSSPMGPYISSDSIDNRDVMDPPASVMPANQSEDNSPTPGSSLELVPVPVPTTPLPTTPVKSHVTDPDPELSPNEVSSAELAVPQISQAALPVPAVKIEPLAIIPVERKPRQMETLGQRRMRRPFSVSEVEALVAAVEKLGTGRWRDVKIRAFDTAKHRTYVDLKDKWKTLVHTASIAPQQRRGEPVPQELLDRVLAAQSYWSHQHSKLAKSPIDEPCLADYDSSPSPMKITSL</sequence>
<dbReference type="PROSITE" id="PS51294">
    <property type="entry name" value="HTH_MYB"/>
    <property type="match status" value="1"/>
</dbReference>
<feature type="compositionally biased region" description="Polar residues" evidence="2">
    <location>
        <begin position="376"/>
        <end position="389"/>
    </location>
</feature>